<dbReference type="EMBL" id="BARS01045340">
    <property type="protein sequence ID" value="GAG31594.1"/>
    <property type="molecule type" value="Genomic_DNA"/>
</dbReference>
<comment type="caution">
    <text evidence="1">The sequence shown here is derived from an EMBL/GenBank/DDBJ whole genome shotgun (WGS) entry which is preliminary data.</text>
</comment>
<accession>X0WKV5</accession>
<proteinExistence type="predicted"/>
<gene>
    <name evidence="1" type="ORF">S01H1_68372</name>
</gene>
<name>X0WKV5_9ZZZZ</name>
<protein>
    <submittedName>
        <fullName evidence="1">Uncharacterized protein</fullName>
    </submittedName>
</protein>
<reference evidence="1" key="1">
    <citation type="journal article" date="2014" name="Front. Microbiol.">
        <title>High frequency of phylogenetically diverse reductive dehalogenase-homologous genes in deep subseafloor sedimentary metagenomes.</title>
        <authorList>
            <person name="Kawai M."/>
            <person name="Futagami T."/>
            <person name="Toyoda A."/>
            <person name="Takaki Y."/>
            <person name="Nishi S."/>
            <person name="Hori S."/>
            <person name="Arai W."/>
            <person name="Tsubouchi T."/>
            <person name="Morono Y."/>
            <person name="Uchiyama I."/>
            <person name="Ito T."/>
            <person name="Fujiyama A."/>
            <person name="Inagaki F."/>
            <person name="Takami H."/>
        </authorList>
    </citation>
    <scope>NUCLEOTIDE SEQUENCE</scope>
    <source>
        <strain evidence="1">Expedition CK06-06</strain>
    </source>
</reference>
<evidence type="ECO:0000313" key="1">
    <source>
        <dbReference type="EMBL" id="GAG31594.1"/>
    </source>
</evidence>
<feature type="non-terminal residue" evidence="1">
    <location>
        <position position="1"/>
    </location>
</feature>
<dbReference type="AlphaFoldDB" id="X0WKV5"/>
<organism evidence="1">
    <name type="scientific">marine sediment metagenome</name>
    <dbReference type="NCBI Taxonomy" id="412755"/>
    <lineage>
        <taxon>unclassified sequences</taxon>
        <taxon>metagenomes</taxon>
        <taxon>ecological metagenomes</taxon>
    </lineage>
</organism>
<sequence length="53" mass="5622">YVVQVAEVSTGMSLTPPVKRSLKKVLVLVLNELDLPTELLGRADVTASAQAIS</sequence>